<comment type="caution">
    <text evidence="10">The sequence shown here is derived from an EMBL/GenBank/DDBJ whole genome shotgun (WGS) entry which is preliminary data.</text>
</comment>
<keyword evidence="5" id="KW-1133">Transmembrane helix</keyword>
<dbReference type="FunFam" id="2.60.40.10:FF:000048">
    <property type="entry name" value="receptor-type tyrosine-protein phosphatase U isoform X1"/>
    <property type="match status" value="1"/>
</dbReference>
<proteinExistence type="predicted"/>
<dbReference type="PANTHER" id="PTHR24051">
    <property type="entry name" value="SUSHI DOMAIN-CONTAINING PROTEIN 1"/>
    <property type="match status" value="1"/>
</dbReference>
<evidence type="ECO:0000256" key="3">
    <source>
        <dbReference type="ARBA" id="ARBA00022729"/>
    </source>
</evidence>
<keyword evidence="3" id="KW-0732">Signal</keyword>
<reference evidence="10 11" key="1">
    <citation type="submission" date="2019-04" db="EMBL/GenBank/DDBJ databases">
        <title>Chromosome genome assembly for Takifugu flavidus.</title>
        <authorList>
            <person name="Xiao S."/>
        </authorList>
    </citation>
    <scope>NUCLEOTIDE SEQUENCE [LARGE SCALE GENOMIC DNA]</scope>
    <source>
        <strain evidence="10">HTHZ2018</strain>
        <tissue evidence="10">Muscle</tissue>
    </source>
</reference>
<keyword evidence="10" id="KW-0675">Receptor</keyword>
<dbReference type="InterPro" id="IPR057598">
    <property type="entry name" value="Fn3_PTPRU"/>
</dbReference>
<evidence type="ECO:0000313" key="10">
    <source>
        <dbReference type="EMBL" id="TWW70571.1"/>
    </source>
</evidence>
<feature type="domain" description="Fibronectin type-III" evidence="9">
    <location>
        <begin position="92"/>
        <end position="197"/>
    </location>
</feature>
<gene>
    <name evidence="10" type="ORF">D4764_17G0000540</name>
</gene>
<dbReference type="Pfam" id="PF00041">
    <property type="entry name" value="fn3"/>
    <property type="match status" value="1"/>
</dbReference>
<evidence type="ECO:0000256" key="8">
    <source>
        <dbReference type="ARBA" id="ARBA00023180"/>
    </source>
</evidence>
<dbReference type="SMART" id="SM00060">
    <property type="entry name" value="FN3"/>
    <property type="match status" value="2"/>
</dbReference>
<keyword evidence="11" id="KW-1185">Reference proteome</keyword>
<dbReference type="SUPFAM" id="SSF49265">
    <property type="entry name" value="Fibronectin type III"/>
    <property type="match status" value="1"/>
</dbReference>
<keyword evidence="4" id="KW-0677">Repeat</keyword>
<evidence type="ECO:0000256" key="7">
    <source>
        <dbReference type="ARBA" id="ARBA00023157"/>
    </source>
</evidence>
<accession>A0A5C6NVI2</accession>
<sequence>MLAFQSRGVDAVAMVPDQRVDANVQPPPLRVVWGPSCVAGAPGGTLGRGELLTAGISRGTLAPTFKTFRTVQPAEKKLQKLVSPPLADPMHGPRRLQVVDIQAKQVTVRWEPFGYNVTRCHSFNLTMQYHYRPAGSPSRETTKDRVLEELVHDTMSTIPQHTVHNLPPFTNVSLRLLLSNPEGWKESEELLVLTDEDVPGAVPVDSIMGSSYEQQISLSWREPLQTYGVIRRYEVSYKALSSFDTEFDLSNQSGKVFKLANETSQVFTNLYPGSTYSFTIRASTIKGFGPPVISQFTTKISAPLMPAYDQEAPLNQTDSTVTVLLRPAQSRGAPVSADRSRPRATLWRRVQEQARCLRLDVPIILGGVRKEKSLTWLSRRSTLPPPCSAAPPFWVFWVRPTLLLPVPEAVMGGEPPPPQRFALLCPEPNVHEHMRLFPERVEISVSEPGHKLRVQRKKEPNPT</sequence>
<evidence type="ECO:0000256" key="1">
    <source>
        <dbReference type="ARBA" id="ARBA00004479"/>
    </source>
</evidence>
<keyword evidence="7" id="KW-1015">Disulfide bond</keyword>
<dbReference type="CDD" id="cd00063">
    <property type="entry name" value="FN3"/>
    <property type="match status" value="2"/>
</dbReference>
<evidence type="ECO:0000256" key="2">
    <source>
        <dbReference type="ARBA" id="ARBA00022692"/>
    </source>
</evidence>
<dbReference type="InterPro" id="IPR051622">
    <property type="entry name" value="R-tyr_protein_phosphatases"/>
</dbReference>
<dbReference type="FunFam" id="2.60.40.10:FF:000019">
    <property type="entry name" value="receptor-type tyrosine-protein phosphatase kappa isoform X2"/>
    <property type="match status" value="1"/>
</dbReference>
<evidence type="ECO:0000256" key="6">
    <source>
        <dbReference type="ARBA" id="ARBA00023136"/>
    </source>
</evidence>
<keyword evidence="6" id="KW-0472">Membrane</keyword>
<dbReference type="Gene3D" id="2.60.40.10">
    <property type="entry name" value="Immunoglobulins"/>
    <property type="match status" value="2"/>
</dbReference>
<dbReference type="PROSITE" id="PS50853">
    <property type="entry name" value="FN3"/>
    <property type="match status" value="2"/>
</dbReference>
<dbReference type="EMBL" id="RHFK02000009">
    <property type="protein sequence ID" value="TWW70571.1"/>
    <property type="molecule type" value="Genomic_DNA"/>
</dbReference>
<evidence type="ECO:0000256" key="5">
    <source>
        <dbReference type="ARBA" id="ARBA00022989"/>
    </source>
</evidence>
<protein>
    <submittedName>
        <fullName evidence="10">Receptor-type tyrosine-protein phosphatase mu</fullName>
    </submittedName>
</protein>
<keyword evidence="8" id="KW-0325">Glycoprotein</keyword>
<dbReference type="PRINTS" id="PR00014">
    <property type="entry name" value="FNTYPEIII"/>
</dbReference>
<comment type="subcellular location">
    <subcellularLocation>
        <location evidence="1">Membrane</location>
        <topology evidence="1">Single-pass type I membrane protein</topology>
    </subcellularLocation>
</comment>
<dbReference type="Proteomes" id="UP000324091">
    <property type="component" value="Chromosome 17"/>
</dbReference>
<dbReference type="GO" id="GO:0016020">
    <property type="term" value="C:membrane"/>
    <property type="evidence" value="ECO:0007669"/>
    <property type="project" value="UniProtKB-SubCell"/>
</dbReference>
<feature type="domain" description="Fibronectin type-III" evidence="9">
    <location>
        <begin position="198"/>
        <end position="303"/>
    </location>
</feature>
<evidence type="ECO:0000256" key="4">
    <source>
        <dbReference type="ARBA" id="ARBA00022737"/>
    </source>
</evidence>
<evidence type="ECO:0000313" key="11">
    <source>
        <dbReference type="Proteomes" id="UP000324091"/>
    </source>
</evidence>
<dbReference type="PANTHER" id="PTHR24051:SF11">
    <property type="entry name" value="PROTEIN TYROSINE PHOSPHATASE, RECEPTOR TYPE, M"/>
    <property type="match status" value="1"/>
</dbReference>
<dbReference type="InterPro" id="IPR003961">
    <property type="entry name" value="FN3_dom"/>
</dbReference>
<name>A0A5C6NVI2_9TELE</name>
<keyword evidence="2" id="KW-0812">Transmembrane</keyword>
<dbReference type="Pfam" id="PF23144">
    <property type="entry name" value="Fn3_PTPRU"/>
    <property type="match status" value="1"/>
</dbReference>
<dbReference type="InterPro" id="IPR036116">
    <property type="entry name" value="FN3_sf"/>
</dbReference>
<evidence type="ECO:0000259" key="9">
    <source>
        <dbReference type="PROSITE" id="PS50853"/>
    </source>
</evidence>
<dbReference type="AlphaFoldDB" id="A0A5C6NVI2"/>
<organism evidence="10 11">
    <name type="scientific">Takifugu flavidus</name>
    <name type="common">sansaifugu</name>
    <dbReference type="NCBI Taxonomy" id="433684"/>
    <lineage>
        <taxon>Eukaryota</taxon>
        <taxon>Metazoa</taxon>
        <taxon>Chordata</taxon>
        <taxon>Craniata</taxon>
        <taxon>Vertebrata</taxon>
        <taxon>Euteleostomi</taxon>
        <taxon>Actinopterygii</taxon>
        <taxon>Neopterygii</taxon>
        <taxon>Teleostei</taxon>
        <taxon>Neoteleostei</taxon>
        <taxon>Acanthomorphata</taxon>
        <taxon>Eupercaria</taxon>
        <taxon>Tetraodontiformes</taxon>
        <taxon>Tetradontoidea</taxon>
        <taxon>Tetraodontidae</taxon>
        <taxon>Takifugu</taxon>
    </lineage>
</organism>
<dbReference type="InterPro" id="IPR013783">
    <property type="entry name" value="Ig-like_fold"/>
</dbReference>